<dbReference type="AlphaFoldDB" id="A0A4U5WTH0"/>
<protein>
    <submittedName>
        <fullName evidence="1">Uncharacterized protein</fullName>
    </submittedName>
</protein>
<dbReference type="Proteomes" id="UP000308632">
    <property type="component" value="Unassembled WGS sequence"/>
</dbReference>
<evidence type="ECO:0000313" key="1">
    <source>
        <dbReference type="EMBL" id="TKT05410.1"/>
    </source>
</evidence>
<evidence type="ECO:0000313" key="2">
    <source>
        <dbReference type="Proteomes" id="UP000308632"/>
    </source>
</evidence>
<proteinExistence type="predicted"/>
<name>A0A4U5WTH0_STRGB</name>
<sequence length="156" mass="17620">MDWGPLLSTSLGAVIGIASTLATDHLRTRRGRQDDDRAARQQLYGDYLAALARTRNQVRMAARPADVPAAERARRAAEAFHEGNAYELRYQIAVVAPRAVVEASTAAFRALRDLRDRVEEGALHTSEDYARARDRWELLLTELRMAMRRDLGRQVF</sequence>
<reference evidence="1 2" key="1">
    <citation type="submission" date="2019-04" db="EMBL/GenBank/DDBJ databases">
        <title>Streptomyces lasaliensis sp.nov., an Actinomycete isolated from soil which produces the polyether antibiotic lasalocid.</title>
        <authorList>
            <person name="Erwin G."/>
            <person name="Haber C."/>
        </authorList>
    </citation>
    <scope>NUCLEOTIDE SEQUENCE [LARGE SCALE GENOMIC DNA]</scope>
    <source>
        <strain evidence="1 2">DSM 40089</strain>
    </source>
</reference>
<dbReference type="EMBL" id="SZPR01000030">
    <property type="protein sequence ID" value="TKT05410.1"/>
    <property type="molecule type" value="Genomic_DNA"/>
</dbReference>
<comment type="caution">
    <text evidence="1">The sequence shown here is derived from an EMBL/GenBank/DDBJ whole genome shotgun (WGS) entry which is preliminary data.</text>
</comment>
<accession>A0A4U5WTH0</accession>
<gene>
    <name evidence="1" type="ORF">E4U92_30325</name>
</gene>
<organism evidence="1 2">
    <name type="scientific">Streptomyces galbus</name>
    <dbReference type="NCBI Taxonomy" id="33898"/>
    <lineage>
        <taxon>Bacteria</taxon>
        <taxon>Bacillati</taxon>
        <taxon>Actinomycetota</taxon>
        <taxon>Actinomycetes</taxon>
        <taxon>Kitasatosporales</taxon>
        <taxon>Streptomycetaceae</taxon>
        <taxon>Streptomyces</taxon>
    </lineage>
</organism>
<dbReference type="RefSeq" id="WP_137303636.1">
    <property type="nucleotide sequence ID" value="NZ_BMVD01000021.1"/>
</dbReference>